<organism evidence="2 3">
    <name type="scientific">Thermococcus barophilus</name>
    <dbReference type="NCBI Taxonomy" id="55802"/>
    <lineage>
        <taxon>Archaea</taxon>
        <taxon>Methanobacteriati</taxon>
        <taxon>Methanobacteriota</taxon>
        <taxon>Thermococci</taxon>
        <taxon>Thermococcales</taxon>
        <taxon>Thermococcaceae</taxon>
        <taxon>Thermococcus</taxon>
    </lineage>
</organism>
<evidence type="ECO:0000256" key="1">
    <source>
        <dbReference type="SAM" id="Phobius"/>
    </source>
</evidence>
<feature type="transmembrane region" description="Helical" evidence="1">
    <location>
        <begin position="330"/>
        <end position="351"/>
    </location>
</feature>
<dbReference type="Proteomes" id="UP000066042">
    <property type="component" value="Chromosome"/>
</dbReference>
<evidence type="ECO:0000313" key="3">
    <source>
        <dbReference type="Proteomes" id="UP000066042"/>
    </source>
</evidence>
<dbReference type="PATRIC" id="fig|55802.8.peg.2489"/>
<proteinExistence type="predicted"/>
<dbReference type="STRING" id="55802.TBCH5v1_2503"/>
<keyword evidence="1" id="KW-0812">Transmembrane</keyword>
<dbReference type="EMBL" id="CP013050">
    <property type="protein sequence ID" value="ALM76394.1"/>
    <property type="molecule type" value="Genomic_DNA"/>
</dbReference>
<sequence>MNSWKRFGKTLLTFAVFMFSIAFLRGNLKIGNYGAISSYGVIGLLSIFLLSALTLLGAFRRELRTYSISSFLYLLFMLRFYIFFLKKSPMFPFVYLVYGHTKYIEINGHSNPVLFGYQSWPGIMYLGAFLDRVTEIGIYIMTVTRVIFLVVIALSIYLILRYVSNFKNALIGTFFSLTAIYGLYYYVPMSLAISLEFLGVYLVLRSIFSEDRKVLLLLFIITPSIIISHLLTTLIFITTLLAFMALSSMESKRRTKLLAYYLAFSFILLFLWIFSQEYTTVLLRRFYDTSNFILLFTKKFLMALYTTKHRAVSALAGVTPHAKVLRIKMYYMYLTLGIISLMLFSGAFDLLKRIKSLNETARFLFASILLILPLYMIIIPAVIGPYGPYGEIYGRILEFSIWTFGTVIALLFTKRRVMTVIVLTFLIVSPYLYIFATYGNAQYDYVSPNELSGVAYTSSHIRSSVYSFQNPVWGIKQQYFMGKWKVFKISAISDEVVSKTPYIVFSSRMSDGAYFFTGKTFEVKYLRVMSDIIYSSKDEMTDITSFFEIFIWR</sequence>
<feature type="transmembrane region" description="Helical" evidence="1">
    <location>
        <begin position="66"/>
        <end position="84"/>
    </location>
</feature>
<reference evidence="2 3" key="1">
    <citation type="journal article" date="2016" name="Genome Announc.">
        <title>Complete genome sequence of the hyperthermophilic and piezophilic archaeon Thermococcus barophilus Ch5, capable of growth at the expense of hydrogenogenesis from carbon monoxide and formate.</title>
        <authorList>
            <person name="Oger P."/>
            <person name="Sokolova T.G."/>
            <person name="Kozhevnikova D.A."/>
            <person name="Taranov E.A."/>
            <person name="Vannier P."/>
            <person name="Lee H.S."/>
            <person name="Kwon K.K."/>
            <person name="Kang S.G."/>
            <person name="Lee J.H."/>
            <person name="Bonch-Osmolovskaya E.A."/>
            <person name="Lebedinsky A.V."/>
        </authorList>
    </citation>
    <scope>NUCLEOTIDE SEQUENCE [LARGE SCALE GENOMIC DNA]</scope>
    <source>
        <strain evidence="3">Ch5</strain>
    </source>
</reference>
<feature type="transmembrane region" description="Helical" evidence="1">
    <location>
        <begin position="216"/>
        <end position="246"/>
    </location>
</feature>
<feature type="transmembrane region" description="Helical" evidence="1">
    <location>
        <begin position="420"/>
        <end position="439"/>
    </location>
</feature>
<feature type="transmembrane region" description="Helical" evidence="1">
    <location>
        <begin position="363"/>
        <end position="386"/>
    </location>
</feature>
<accession>A0A0S1XEZ6</accession>
<feature type="transmembrane region" description="Helical" evidence="1">
    <location>
        <begin position="136"/>
        <end position="160"/>
    </location>
</feature>
<keyword evidence="1" id="KW-1133">Transmembrane helix</keyword>
<evidence type="ECO:0008006" key="4">
    <source>
        <dbReference type="Google" id="ProtNLM"/>
    </source>
</evidence>
<name>A0A0S1XEZ6_THEBA</name>
<dbReference type="AlphaFoldDB" id="A0A0S1XEZ6"/>
<dbReference type="GeneID" id="26137716"/>
<feature type="transmembrane region" description="Helical" evidence="1">
    <location>
        <begin position="36"/>
        <end position="59"/>
    </location>
</feature>
<dbReference type="RefSeq" id="WP_056934785.1">
    <property type="nucleotide sequence ID" value="NZ_CP013050.1"/>
</dbReference>
<feature type="transmembrane region" description="Helical" evidence="1">
    <location>
        <begin position="181"/>
        <end position="204"/>
    </location>
</feature>
<feature type="transmembrane region" description="Helical" evidence="1">
    <location>
        <begin position="258"/>
        <end position="275"/>
    </location>
</feature>
<protein>
    <recommendedName>
        <fullName evidence="4">Glycosyltransferase RgtA/B/C/D-like domain-containing protein</fullName>
    </recommendedName>
</protein>
<evidence type="ECO:0000313" key="2">
    <source>
        <dbReference type="EMBL" id="ALM76394.1"/>
    </source>
</evidence>
<gene>
    <name evidence="2" type="ORF">TBCH5v1_2503</name>
</gene>
<feature type="transmembrane region" description="Helical" evidence="1">
    <location>
        <begin position="392"/>
        <end position="413"/>
    </location>
</feature>
<keyword evidence="1" id="KW-0472">Membrane</keyword>